<proteinExistence type="predicted"/>
<protein>
    <submittedName>
        <fullName evidence="2">Uncharacterized protein</fullName>
    </submittedName>
</protein>
<dbReference type="Proteomes" id="UP000263900">
    <property type="component" value="Chromosome"/>
</dbReference>
<organism evidence="2 3">
    <name type="scientific">Paraflavitalea soli</name>
    <dbReference type="NCBI Taxonomy" id="2315862"/>
    <lineage>
        <taxon>Bacteria</taxon>
        <taxon>Pseudomonadati</taxon>
        <taxon>Bacteroidota</taxon>
        <taxon>Chitinophagia</taxon>
        <taxon>Chitinophagales</taxon>
        <taxon>Chitinophagaceae</taxon>
        <taxon>Paraflavitalea</taxon>
    </lineage>
</organism>
<feature type="transmembrane region" description="Helical" evidence="1">
    <location>
        <begin position="218"/>
        <end position="239"/>
    </location>
</feature>
<keyword evidence="1" id="KW-0812">Transmembrane</keyword>
<keyword evidence="1" id="KW-1133">Transmembrane helix</keyword>
<accession>A0A3B7MS74</accession>
<feature type="transmembrane region" description="Helical" evidence="1">
    <location>
        <begin position="21"/>
        <end position="39"/>
    </location>
</feature>
<keyword evidence="3" id="KW-1185">Reference proteome</keyword>
<gene>
    <name evidence="2" type="ORF">D3H65_23070</name>
</gene>
<dbReference type="AlphaFoldDB" id="A0A3B7MS74"/>
<evidence type="ECO:0000256" key="1">
    <source>
        <dbReference type="SAM" id="Phobius"/>
    </source>
</evidence>
<sequence length="242" mass="27028">MQQFRIKPNGFAEVRKKMIKRVIPTMLIALIGGIVIAWFNSQGKTGDSNVLPFLVPFFIIVMVYSLVRSINRQKKLFESYTLTIADNVITRQMVNTPEITIYFHEVKDIIKSMEGGFTIMGLEPADIIIIPVQVEKYEELEAVLNQVKPVIAPPASLYLLQKGRIFLSLATAGAMAAIYISDNKIIVGIAGVLGLCLLGWTFFYLSRSKNVDQKTRNSRWAFLLVMAAIIGIMVVKLTAVAE</sequence>
<dbReference type="KEGG" id="pseg:D3H65_23070"/>
<dbReference type="RefSeq" id="WP_119052574.1">
    <property type="nucleotide sequence ID" value="NZ_CP032157.1"/>
</dbReference>
<feature type="transmembrane region" description="Helical" evidence="1">
    <location>
        <begin position="186"/>
        <end position="206"/>
    </location>
</feature>
<reference evidence="2 3" key="1">
    <citation type="submission" date="2018-09" db="EMBL/GenBank/DDBJ databases">
        <title>Genome sequencing of strain 6GH32-13.</title>
        <authorList>
            <person name="Weon H.-Y."/>
            <person name="Heo J."/>
            <person name="Kwon S.-W."/>
        </authorList>
    </citation>
    <scope>NUCLEOTIDE SEQUENCE [LARGE SCALE GENOMIC DNA]</scope>
    <source>
        <strain evidence="2 3">5GH32-13</strain>
    </source>
</reference>
<feature type="transmembrane region" description="Helical" evidence="1">
    <location>
        <begin position="51"/>
        <end position="67"/>
    </location>
</feature>
<evidence type="ECO:0000313" key="3">
    <source>
        <dbReference type="Proteomes" id="UP000263900"/>
    </source>
</evidence>
<keyword evidence="1" id="KW-0472">Membrane</keyword>
<name>A0A3B7MS74_9BACT</name>
<dbReference type="OrthoDB" id="1355414at2"/>
<feature type="transmembrane region" description="Helical" evidence="1">
    <location>
        <begin position="163"/>
        <end position="180"/>
    </location>
</feature>
<evidence type="ECO:0000313" key="2">
    <source>
        <dbReference type="EMBL" id="AXY76697.1"/>
    </source>
</evidence>
<dbReference type="EMBL" id="CP032157">
    <property type="protein sequence ID" value="AXY76697.1"/>
    <property type="molecule type" value="Genomic_DNA"/>
</dbReference>